<dbReference type="Proteomes" id="UP000715441">
    <property type="component" value="Unassembled WGS sequence"/>
</dbReference>
<keyword evidence="3" id="KW-1185">Reference proteome</keyword>
<comment type="caution">
    <text evidence="2">The sequence shown here is derived from an EMBL/GenBank/DDBJ whole genome shotgun (WGS) entry which is preliminary data.</text>
</comment>
<name>A0ABX1IY60_9PSEU</name>
<feature type="domain" description="UbiC transcription regulator-associated" evidence="1">
    <location>
        <begin position="5"/>
        <end position="55"/>
    </location>
</feature>
<reference evidence="2 3" key="1">
    <citation type="submission" date="2020-04" db="EMBL/GenBank/DDBJ databases">
        <title>Novel species.</title>
        <authorList>
            <person name="Teo W.F.A."/>
            <person name="Lipun K."/>
            <person name="Srisuk N."/>
            <person name="Duangmal K."/>
        </authorList>
    </citation>
    <scope>NUCLEOTIDE SEQUENCE [LARGE SCALE GENOMIC DNA]</scope>
    <source>
        <strain evidence="2 3">K13G38</strain>
    </source>
</reference>
<dbReference type="SUPFAM" id="SSF64288">
    <property type="entry name" value="Chorismate lyase-like"/>
    <property type="match status" value="1"/>
</dbReference>
<dbReference type="RefSeq" id="WP_168510775.1">
    <property type="nucleotide sequence ID" value="NZ_JAAXLS010000001.1"/>
</dbReference>
<evidence type="ECO:0000259" key="1">
    <source>
        <dbReference type="Pfam" id="PF07702"/>
    </source>
</evidence>
<organism evidence="2 3">
    <name type="scientific">Amycolatopsis acididurans</name>
    <dbReference type="NCBI Taxonomy" id="2724524"/>
    <lineage>
        <taxon>Bacteria</taxon>
        <taxon>Bacillati</taxon>
        <taxon>Actinomycetota</taxon>
        <taxon>Actinomycetes</taxon>
        <taxon>Pseudonocardiales</taxon>
        <taxon>Pseudonocardiaceae</taxon>
        <taxon>Amycolatopsis</taxon>
    </lineage>
</organism>
<gene>
    <name evidence="2" type="ORF">HFP15_02170</name>
</gene>
<protein>
    <submittedName>
        <fullName evidence="2">UTRA domain-containing protein</fullName>
    </submittedName>
</protein>
<evidence type="ECO:0000313" key="2">
    <source>
        <dbReference type="EMBL" id="NKQ51684.1"/>
    </source>
</evidence>
<proteinExistence type="predicted"/>
<dbReference type="EMBL" id="JAAXLS010000001">
    <property type="protein sequence ID" value="NKQ51684.1"/>
    <property type="molecule type" value="Genomic_DNA"/>
</dbReference>
<evidence type="ECO:0000313" key="3">
    <source>
        <dbReference type="Proteomes" id="UP000715441"/>
    </source>
</evidence>
<dbReference type="Gene3D" id="3.40.1410.10">
    <property type="entry name" value="Chorismate lyase-like"/>
    <property type="match status" value="1"/>
</dbReference>
<dbReference type="InterPro" id="IPR028978">
    <property type="entry name" value="Chorismate_lyase_/UTRA_dom_sf"/>
</dbReference>
<accession>A0ABX1IY60</accession>
<dbReference type="Pfam" id="PF07702">
    <property type="entry name" value="UTRA"/>
    <property type="match status" value="1"/>
</dbReference>
<dbReference type="InterPro" id="IPR011663">
    <property type="entry name" value="UTRA"/>
</dbReference>
<sequence length="66" mass="7137">MLRHGPAILPEHVCRALRVPENTAGFELVRLRSLDGVPALYSVNYSPPALVPVVAAAHDVLEGKPR</sequence>